<dbReference type="EMBL" id="CP000806">
    <property type="protein sequence ID" value="ACB51120.1"/>
    <property type="molecule type" value="Genomic_DNA"/>
</dbReference>
<dbReference type="Proteomes" id="UP000001203">
    <property type="component" value="Chromosome circular"/>
</dbReference>
<proteinExistence type="predicted"/>
<reference evidence="1 2" key="1">
    <citation type="journal article" date="2008" name="Proc. Natl. Acad. Sci. U.S.A.">
        <title>The genome of Cyanothece 51142, a unicellular diazotrophic cyanobacterium important in the marine nitrogen cycle.</title>
        <authorList>
            <person name="Welsh E.A."/>
            <person name="Liberton M."/>
            <person name="Stoeckel J."/>
            <person name="Loh T."/>
            <person name="Elvitigala T."/>
            <person name="Wang C."/>
            <person name="Wollam A."/>
            <person name="Fulton R.S."/>
            <person name="Clifton S.W."/>
            <person name="Jacobs J.M."/>
            <person name="Aurora R."/>
            <person name="Ghosh B.K."/>
            <person name="Sherman L.A."/>
            <person name="Smith R.D."/>
            <person name="Wilson R.K."/>
            <person name="Pakrasi H.B."/>
        </authorList>
    </citation>
    <scope>NUCLEOTIDE SEQUENCE [LARGE SCALE GENOMIC DNA]</scope>
    <source>
        <strain evidence="2">ATCC 51142 / BH68</strain>
    </source>
</reference>
<evidence type="ECO:0000313" key="1">
    <source>
        <dbReference type="EMBL" id="ACB51120.1"/>
    </source>
</evidence>
<protein>
    <submittedName>
        <fullName evidence="1">Uncharacterized protein</fullName>
    </submittedName>
</protein>
<name>B1WZG8_CROS5</name>
<organism evidence="1 2">
    <name type="scientific">Crocosphaera subtropica (strain ATCC 51142 / BH68)</name>
    <name type="common">Cyanothece sp. (strain ATCC 51142)</name>
    <dbReference type="NCBI Taxonomy" id="43989"/>
    <lineage>
        <taxon>Bacteria</taxon>
        <taxon>Bacillati</taxon>
        <taxon>Cyanobacteriota</taxon>
        <taxon>Cyanophyceae</taxon>
        <taxon>Oscillatoriophycideae</taxon>
        <taxon>Chroococcales</taxon>
        <taxon>Aphanothecaceae</taxon>
        <taxon>Crocosphaera</taxon>
        <taxon>Crocosphaera subtropica</taxon>
    </lineage>
</organism>
<sequence length="50" mass="5646">MNSRSFKRCIPGITTNTKANKNPATKEQKRVAILKAMGKIKSVNMKNSFY</sequence>
<dbReference type="AlphaFoldDB" id="B1WZG8"/>
<gene>
    <name evidence="1" type="ordered locus">cce_1770</name>
</gene>
<keyword evidence="2" id="KW-1185">Reference proteome</keyword>
<dbReference type="HOGENOM" id="CLU_3116977_0_0_3"/>
<dbReference type="KEGG" id="cyt:cce_1770"/>
<accession>B1WZG8</accession>
<evidence type="ECO:0000313" key="2">
    <source>
        <dbReference type="Proteomes" id="UP000001203"/>
    </source>
</evidence>